<name>A0A443Q9R3_9ACAR</name>
<dbReference type="GO" id="GO:0004252">
    <property type="term" value="F:serine-type endopeptidase activity"/>
    <property type="evidence" value="ECO:0007669"/>
    <property type="project" value="InterPro"/>
</dbReference>
<dbReference type="InterPro" id="IPR043504">
    <property type="entry name" value="Peptidase_S1_PA_chymotrypsin"/>
</dbReference>
<accession>A0A443Q9R3</accession>
<evidence type="ECO:0000256" key="1">
    <source>
        <dbReference type="ARBA" id="ARBA00023157"/>
    </source>
</evidence>
<proteinExistence type="predicted"/>
<dbReference type="PANTHER" id="PTHR24252:SF7">
    <property type="entry name" value="HYALIN"/>
    <property type="match status" value="1"/>
</dbReference>
<organism evidence="3 4">
    <name type="scientific">Dinothrombium tinctorium</name>
    <dbReference type="NCBI Taxonomy" id="1965070"/>
    <lineage>
        <taxon>Eukaryota</taxon>
        <taxon>Metazoa</taxon>
        <taxon>Ecdysozoa</taxon>
        <taxon>Arthropoda</taxon>
        <taxon>Chelicerata</taxon>
        <taxon>Arachnida</taxon>
        <taxon>Acari</taxon>
        <taxon>Acariformes</taxon>
        <taxon>Trombidiformes</taxon>
        <taxon>Prostigmata</taxon>
        <taxon>Anystina</taxon>
        <taxon>Parasitengona</taxon>
        <taxon>Trombidioidea</taxon>
        <taxon>Trombidiidae</taxon>
        <taxon>Dinothrombium</taxon>
    </lineage>
</organism>
<dbReference type="InterPro" id="IPR001254">
    <property type="entry name" value="Trypsin_dom"/>
</dbReference>
<evidence type="ECO:0000313" key="3">
    <source>
        <dbReference type="EMBL" id="RWR99762.1"/>
    </source>
</evidence>
<dbReference type="SUPFAM" id="SSF50494">
    <property type="entry name" value="Trypsin-like serine proteases"/>
    <property type="match status" value="1"/>
</dbReference>
<dbReference type="PANTHER" id="PTHR24252">
    <property type="entry name" value="ACROSIN-RELATED"/>
    <property type="match status" value="1"/>
</dbReference>
<gene>
    <name evidence="3" type="ORF">B4U79_18750</name>
</gene>
<dbReference type="PROSITE" id="PS00134">
    <property type="entry name" value="TRYPSIN_HIS"/>
    <property type="match status" value="1"/>
</dbReference>
<dbReference type="AlphaFoldDB" id="A0A443Q9R3"/>
<keyword evidence="4" id="KW-1185">Reference proteome</keyword>
<dbReference type="Proteomes" id="UP000285301">
    <property type="component" value="Unassembled WGS sequence"/>
</dbReference>
<dbReference type="SMART" id="SM00020">
    <property type="entry name" value="Tryp_SPc"/>
    <property type="match status" value="1"/>
</dbReference>
<dbReference type="STRING" id="1965070.A0A443Q9R3"/>
<reference evidence="3 4" key="1">
    <citation type="journal article" date="2018" name="Gigascience">
        <title>Genomes of trombidid mites reveal novel predicted allergens and laterally-transferred genes associated with secondary metabolism.</title>
        <authorList>
            <person name="Dong X."/>
            <person name="Chaisiri K."/>
            <person name="Xia D."/>
            <person name="Armstrong S.D."/>
            <person name="Fang Y."/>
            <person name="Donnelly M.J."/>
            <person name="Kadowaki T."/>
            <person name="McGarry J.W."/>
            <person name="Darby A.C."/>
            <person name="Makepeace B.L."/>
        </authorList>
    </citation>
    <scope>NUCLEOTIDE SEQUENCE [LARGE SCALE GENOMIC DNA]</scope>
    <source>
        <strain evidence="3">UoL-WK</strain>
    </source>
</reference>
<dbReference type="InterPro" id="IPR018114">
    <property type="entry name" value="TRYPSIN_HIS"/>
</dbReference>
<protein>
    <recommendedName>
        <fullName evidence="2">Peptidase S1 domain-containing protein</fullName>
    </recommendedName>
</protein>
<evidence type="ECO:0000313" key="4">
    <source>
        <dbReference type="Proteomes" id="UP000285301"/>
    </source>
</evidence>
<sequence>MNDASSNAKVDESLNEPRVIKGVDAYPGEVPGYAMLTMTYCLSWMPFLCSSSLCGGSIWDSHTIITAAHCVIDTVCIGAYERNNPADKKKCYMANEAYVYPMYFFDRNYDFAVIKVEEAMDVPDLTSDGYGSTDSFCPPEEDVNYRDYICRVAGFGVWERETQSTAPILQVAPMTIIPNDQCRNIYPIKFLTFLKSYTNI</sequence>
<dbReference type="Pfam" id="PF00089">
    <property type="entry name" value="Trypsin"/>
    <property type="match status" value="1"/>
</dbReference>
<dbReference type="Gene3D" id="2.40.10.10">
    <property type="entry name" value="Trypsin-like serine proteases"/>
    <property type="match status" value="1"/>
</dbReference>
<dbReference type="PROSITE" id="PS50240">
    <property type="entry name" value="TRYPSIN_DOM"/>
    <property type="match status" value="1"/>
</dbReference>
<evidence type="ECO:0000259" key="2">
    <source>
        <dbReference type="PROSITE" id="PS50240"/>
    </source>
</evidence>
<dbReference type="GO" id="GO:0006508">
    <property type="term" value="P:proteolysis"/>
    <property type="evidence" value="ECO:0007669"/>
    <property type="project" value="InterPro"/>
</dbReference>
<dbReference type="OrthoDB" id="6755574at2759"/>
<comment type="caution">
    <text evidence="3">The sequence shown here is derived from an EMBL/GenBank/DDBJ whole genome shotgun (WGS) entry which is preliminary data.</text>
</comment>
<dbReference type="InterPro" id="IPR009003">
    <property type="entry name" value="Peptidase_S1_PA"/>
</dbReference>
<dbReference type="EMBL" id="NCKU01013678">
    <property type="protein sequence ID" value="RWR99762.1"/>
    <property type="molecule type" value="Genomic_DNA"/>
</dbReference>
<feature type="domain" description="Peptidase S1" evidence="2">
    <location>
        <begin position="19"/>
        <end position="200"/>
    </location>
</feature>
<keyword evidence="1" id="KW-1015">Disulfide bond</keyword>